<protein>
    <recommendedName>
        <fullName evidence="5">Lipoprotein</fullName>
    </recommendedName>
</protein>
<evidence type="ECO:0000256" key="2">
    <source>
        <dbReference type="SAM" id="SignalP"/>
    </source>
</evidence>
<dbReference type="PROSITE" id="PS51257">
    <property type="entry name" value="PROKAR_LIPOPROTEIN"/>
    <property type="match status" value="1"/>
</dbReference>
<dbReference type="RefSeq" id="WP_259772434.1">
    <property type="nucleotide sequence ID" value="NZ_VLLB01000001.1"/>
</dbReference>
<comment type="caution">
    <text evidence="3">The sequence shown here is derived from an EMBL/GenBank/DDBJ whole genome shotgun (WGS) entry which is preliminary data.</text>
</comment>
<evidence type="ECO:0000256" key="1">
    <source>
        <dbReference type="SAM" id="MobiDB-lite"/>
    </source>
</evidence>
<sequence length="42" mass="4241">MKRQMLMLLSIAAVIAACATASSRGAAGIGRPLPPYQPSGAL</sequence>
<feature type="chain" id="PRO_5021929452" description="Lipoprotein" evidence="2">
    <location>
        <begin position="27"/>
        <end position="42"/>
    </location>
</feature>
<evidence type="ECO:0000313" key="3">
    <source>
        <dbReference type="EMBL" id="TWI69152.1"/>
    </source>
</evidence>
<evidence type="ECO:0000313" key="4">
    <source>
        <dbReference type="Proteomes" id="UP000318431"/>
    </source>
</evidence>
<proteinExistence type="predicted"/>
<feature type="signal peptide" evidence="2">
    <location>
        <begin position="1"/>
        <end position="26"/>
    </location>
</feature>
<gene>
    <name evidence="3" type="ORF">IP91_00218</name>
</gene>
<name>A0A562RJ96_9BURK</name>
<evidence type="ECO:0008006" key="5">
    <source>
        <dbReference type="Google" id="ProtNLM"/>
    </source>
</evidence>
<keyword evidence="2" id="KW-0732">Signal</keyword>
<dbReference type="AlphaFoldDB" id="A0A562RJ96"/>
<organism evidence="3 4">
    <name type="scientific">Pseudoduganella lurida</name>
    <dbReference type="NCBI Taxonomy" id="1036180"/>
    <lineage>
        <taxon>Bacteria</taxon>
        <taxon>Pseudomonadati</taxon>
        <taxon>Pseudomonadota</taxon>
        <taxon>Betaproteobacteria</taxon>
        <taxon>Burkholderiales</taxon>
        <taxon>Oxalobacteraceae</taxon>
        <taxon>Telluria group</taxon>
        <taxon>Pseudoduganella</taxon>
    </lineage>
</organism>
<reference evidence="3 4" key="1">
    <citation type="journal article" date="2015" name="Stand. Genomic Sci.">
        <title>Genomic Encyclopedia of Bacterial and Archaeal Type Strains, Phase III: the genomes of soil and plant-associated and newly described type strains.</title>
        <authorList>
            <person name="Whitman W.B."/>
            <person name="Woyke T."/>
            <person name="Klenk H.P."/>
            <person name="Zhou Y."/>
            <person name="Lilburn T.G."/>
            <person name="Beck B.J."/>
            <person name="De Vos P."/>
            <person name="Vandamme P."/>
            <person name="Eisen J.A."/>
            <person name="Garrity G."/>
            <person name="Hugenholtz P."/>
            <person name="Kyrpides N.C."/>
        </authorList>
    </citation>
    <scope>NUCLEOTIDE SEQUENCE [LARGE SCALE GENOMIC DNA]</scope>
    <source>
        <strain evidence="3 4">CGMCC 1.10822</strain>
    </source>
</reference>
<feature type="region of interest" description="Disordered" evidence="1">
    <location>
        <begin position="23"/>
        <end position="42"/>
    </location>
</feature>
<dbReference type="EMBL" id="VLLB01000001">
    <property type="protein sequence ID" value="TWI69152.1"/>
    <property type="molecule type" value="Genomic_DNA"/>
</dbReference>
<feature type="compositionally biased region" description="Pro residues" evidence="1">
    <location>
        <begin position="32"/>
        <end position="42"/>
    </location>
</feature>
<accession>A0A562RJ96</accession>
<dbReference type="Proteomes" id="UP000318431">
    <property type="component" value="Unassembled WGS sequence"/>
</dbReference>
<keyword evidence="4" id="KW-1185">Reference proteome</keyword>